<sequence length="108" mass="12567">MYETSGDILKLSLLMGDILEGKISRNKNFYTLAKAKDYYRFKRAKLLLSLVEDLNRTIEVPGNEIGTHHQSDHVEVFLYNPSLKYNRRVILSEPELELVAKQTRIKLN</sequence>
<gene>
    <name evidence="1" type="ORF">A2527_09790</name>
</gene>
<proteinExistence type="predicted"/>
<protein>
    <submittedName>
        <fullName evidence="1">Uncharacterized protein</fullName>
    </submittedName>
</protein>
<dbReference type="Proteomes" id="UP000178449">
    <property type="component" value="Unassembled WGS sequence"/>
</dbReference>
<reference evidence="1 2" key="1">
    <citation type="journal article" date="2016" name="Nat. Commun.">
        <title>Thousands of microbial genomes shed light on interconnected biogeochemical processes in an aquifer system.</title>
        <authorList>
            <person name="Anantharaman K."/>
            <person name="Brown C.T."/>
            <person name="Hug L.A."/>
            <person name="Sharon I."/>
            <person name="Castelle C.J."/>
            <person name="Probst A.J."/>
            <person name="Thomas B.C."/>
            <person name="Singh A."/>
            <person name="Wilkins M.J."/>
            <person name="Karaoz U."/>
            <person name="Brodie E.L."/>
            <person name="Williams K.H."/>
            <person name="Hubbard S.S."/>
            <person name="Banfield J.F."/>
        </authorList>
    </citation>
    <scope>NUCLEOTIDE SEQUENCE [LARGE SCALE GENOMIC DNA]</scope>
</reference>
<dbReference type="EMBL" id="MFNE01000043">
    <property type="protein sequence ID" value="OGG94126.1"/>
    <property type="molecule type" value="Genomic_DNA"/>
</dbReference>
<dbReference type="AlphaFoldDB" id="A0A1F6G7N7"/>
<name>A0A1F6G7N7_9PROT</name>
<organism evidence="1 2">
    <name type="scientific">Candidatus Lambdaproteobacteria bacterium RIFOXYD2_FULL_50_16</name>
    <dbReference type="NCBI Taxonomy" id="1817772"/>
    <lineage>
        <taxon>Bacteria</taxon>
        <taxon>Pseudomonadati</taxon>
        <taxon>Pseudomonadota</taxon>
        <taxon>Candidatus Lambdaproteobacteria</taxon>
    </lineage>
</organism>
<evidence type="ECO:0000313" key="2">
    <source>
        <dbReference type="Proteomes" id="UP000178449"/>
    </source>
</evidence>
<dbReference type="STRING" id="1817772.A2527_09790"/>
<comment type="caution">
    <text evidence="1">The sequence shown here is derived from an EMBL/GenBank/DDBJ whole genome shotgun (WGS) entry which is preliminary data.</text>
</comment>
<evidence type="ECO:0000313" key="1">
    <source>
        <dbReference type="EMBL" id="OGG94126.1"/>
    </source>
</evidence>
<accession>A0A1F6G7N7</accession>